<reference evidence="2 3" key="1">
    <citation type="submission" date="2019-04" db="EMBL/GenBank/DDBJ databases">
        <title>Phreatobacter aquaticus sp. nov.</title>
        <authorList>
            <person name="Choi A."/>
        </authorList>
    </citation>
    <scope>NUCLEOTIDE SEQUENCE [LARGE SCALE GENOMIC DNA]</scope>
    <source>
        <strain evidence="2 3">KCTC 52518</strain>
    </source>
</reference>
<dbReference type="EMBL" id="CP039690">
    <property type="protein sequence ID" value="QCI66943.1"/>
    <property type="molecule type" value="Genomic_DNA"/>
</dbReference>
<evidence type="ECO:0000313" key="3">
    <source>
        <dbReference type="Proteomes" id="UP000298781"/>
    </source>
</evidence>
<dbReference type="GO" id="GO:0016747">
    <property type="term" value="F:acyltransferase activity, transferring groups other than amino-acyl groups"/>
    <property type="evidence" value="ECO:0007669"/>
    <property type="project" value="InterPro"/>
</dbReference>
<dbReference type="Proteomes" id="UP000298781">
    <property type="component" value="Chromosome"/>
</dbReference>
<dbReference type="InterPro" id="IPR016181">
    <property type="entry name" value="Acyl_CoA_acyltransferase"/>
</dbReference>
<sequence>MIIRPEQPADAAAIRRVLEAAFPGPDEANLVEELRADGDAVIALVSVDAADIVGHVMFSPMAAPFRALGLGPVAVAPDRQRSGIGDSLIRQGLAEAKAADWQGVFVLGDPAYYRRFGFDPALAQGFASPYAGPHLMALALGGPLPATNGRVDYAPAFGRLG</sequence>
<dbReference type="InterPro" id="IPR000182">
    <property type="entry name" value="GNAT_dom"/>
</dbReference>
<proteinExistence type="predicted"/>
<keyword evidence="2" id="KW-0808">Transferase</keyword>
<accession>A0A4D7B7T5</accession>
<protein>
    <submittedName>
        <fullName evidence="2">N-acetyltransferase</fullName>
    </submittedName>
</protein>
<dbReference type="RefSeq" id="WP_136962381.1">
    <property type="nucleotide sequence ID" value="NZ_CP039690.1"/>
</dbReference>
<dbReference type="CDD" id="cd04301">
    <property type="entry name" value="NAT_SF"/>
    <property type="match status" value="1"/>
</dbReference>
<dbReference type="Pfam" id="PF13527">
    <property type="entry name" value="Acetyltransf_9"/>
    <property type="match status" value="1"/>
</dbReference>
<dbReference type="PROSITE" id="PS51186">
    <property type="entry name" value="GNAT"/>
    <property type="match status" value="1"/>
</dbReference>
<name>A0A4D7B7T5_9HYPH</name>
<evidence type="ECO:0000259" key="1">
    <source>
        <dbReference type="PROSITE" id="PS51186"/>
    </source>
</evidence>
<feature type="domain" description="N-acetyltransferase" evidence="1">
    <location>
        <begin position="1"/>
        <end position="145"/>
    </location>
</feature>
<keyword evidence="3" id="KW-1185">Reference proteome</keyword>
<dbReference type="OrthoDB" id="9797178at2"/>
<organism evidence="2 3">
    <name type="scientific">Phreatobacter stygius</name>
    <dbReference type="NCBI Taxonomy" id="1940610"/>
    <lineage>
        <taxon>Bacteria</taxon>
        <taxon>Pseudomonadati</taxon>
        <taxon>Pseudomonadota</taxon>
        <taxon>Alphaproteobacteria</taxon>
        <taxon>Hyphomicrobiales</taxon>
        <taxon>Phreatobacteraceae</taxon>
        <taxon>Phreatobacter</taxon>
    </lineage>
</organism>
<evidence type="ECO:0000313" key="2">
    <source>
        <dbReference type="EMBL" id="QCI66943.1"/>
    </source>
</evidence>
<dbReference type="AlphaFoldDB" id="A0A4D7B7T5"/>
<dbReference type="KEGG" id="pstg:E8M01_23480"/>
<dbReference type="SUPFAM" id="SSF55729">
    <property type="entry name" value="Acyl-CoA N-acyltransferases (Nat)"/>
    <property type="match status" value="1"/>
</dbReference>
<gene>
    <name evidence="2" type="ORF">E8M01_23480</name>
</gene>
<dbReference type="Gene3D" id="3.40.630.30">
    <property type="match status" value="1"/>
</dbReference>